<keyword evidence="6" id="KW-1185">Reference proteome</keyword>
<keyword evidence="2 3" id="KW-0802">TPR repeat</keyword>
<dbReference type="Gene3D" id="1.25.40.10">
    <property type="entry name" value="Tetratricopeptide repeat domain"/>
    <property type="match status" value="2"/>
</dbReference>
<feature type="signal peptide" evidence="4">
    <location>
        <begin position="1"/>
        <end position="23"/>
    </location>
</feature>
<name>A0A840A800_9CAUL</name>
<evidence type="ECO:0000256" key="2">
    <source>
        <dbReference type="ARBA" id="ARBA00022803"/>
    </source>
</evidence>
<evidence type="ECO:0000313" key="6">
    <source>
        <dbReference type="Proteomes" id="UP000530564"/>
    </source>
</evidence>
<dbReference type="SUPFAM" id="SSF48452">
    <property type="entry name" value="TPR-like"/>
    <property type="match status" value="1"/>
</dbReference>
<sequence length="185" mass="20345">MFKGVILAVIALAMLAVATTAEGAVTVLGGGLAQECADAAIRGEDDPQYQDSCTLALETELLDPRDRAGTFVNRGVLKLRRADYADAARDFDSAVRLQPEMGEAYVNRGAAWIGRKRYAEGLSDLNRSLELGVSEPEKAYYNRALAHEGLDDPKSAYFDYQKALELAPEWTAPREQLTRFTVSRR</sequence>
<feature type="chain" id="PRO_5032735387" evidence="4">
    <location>
        <begin position="24"/>
        <end position="185"/>
    </location>
</feature>
<organism evidence="5 6">
    <name type="scientific">Phenylobacterium haematophilum</name>
    <dbReference type="NCBI Taxonomy" id="98513"/>
    <lineage>
        <taxon>Bacteria</taxon>
        <taxon>Pseudomonadati</taxon>
        <taxon>Pseudomonadota</taxon>
        <taxon>Alphaproteobacteria</taxon>
        <taxon>Caulobacterales</taxon>
        <taxon>Caulobacteraceae</taxon>
        <taxon>Phenylobacterium</taxon>
    </lineage>
</organism>
<evidence type="ECO:0000256" key="1">
    <source>
        <dbReference type="ARBA" id="ARBA00022737"/>
    </source>
</evidence>
<dbReference type="PANTHER" id="PTHR44858:SF1">
    <property type="entry name" value="UDP-N-ACETYLGLUCOSAMINE--PEPTIDE N-ACETYLGLUCOSAMINYLTRANSFERASE SPINDLY-RELATED"/>
    <property type="match status" value="1"/>
</dbReference>
<accession>A0A840A800</accession>
<dbReference type="SMART" id="SM00028">
    <property type="entry name" value="TPR"/>
    <property type="match status" value="3"/>
</dbReference>
<gene>
    <name evidence="5" type="ORF">GGQ61_004069</name>
</gene>
<protein>
    <submittedName>
        <fullName evidence="5">Tetratricopeptide (TPR) repeat protein</fullName>
    </submittedName>
</protein>
<dbReference type="RefSeq" id="WP_183776841.1">
    <property type="nucleotide sequence ID" value="NZ_JACIDK010000009.1"/>
</dbReference>
<proteinExistence type="predicted"/>
<dbReference type="EMBL" id="JACIDK010000009">
    <property type="protein sequence ID" value="MBB3893327.1"/>
    <property type="molecule type" value="Genomic_DNA"/>
</dbReference>
<dbReference type="InterPro" id="IPR050498">
    <property type="entry name" value="Ycf3"/>
</dbReference>
<dbReference type="InterPro" id="IPR011990">
    <property type="entry name" value="TPR-like_helical_dom_sf"/>
</dbReference>
<dbReference type="Proteomes" id="UP000530564">
    <property type="component" value="Unassembled WGS sequence"/>
</dbReference>
<evidence type="ECO:0000256" key="3">
    <source>
        <dbReference type="PROSITE-ProRule" id="PRU00339"/>
    </source>
</evidence>
<dbReference type="PROSITE" id="PS50005">
    <property type="entry name" value="TPR"/>
    <property type="match status" value="2"/>
</dbReference>
<comment type="caution">
    <text evidence="5">The sequence shown here is derived from an EMBL/GenBank/DDBJ whole genome shotgun (WGS) entry which is preliminary data.</text>
</comment>
<keyword evidence="4" id="KW-0732">Signal</keyword>
<dbReference type="Pfam" id="PF00515">
    <property type="entry name" value="TPR_1"/>
    <property type="match status" value="1"/>
</dbReference>
<dbReference type="InterPro" id="IPR019734">
    <property type="entry name" value="TPR_rpt"/>
</dbReference>
<reference evidence="5 6" key="1">
    <citation type="submission" date="2020-08" db="EMBL/GenBank/DDBJ databases">
        <title>Genomic Encyclopedia of Type Strains, Phase IV (KMG-IV): sequencing the most valuable type-strain genomes for metagenomic binning, comparative biology and taxonomic classification.</title>
        <authorList>
            <person name="Goeker M."/>
        </authorList>
    </citation>
    <scope>NUCLEOTIDE SEQUENCE [LARGE SCALE GENOMIC DNA]</scope>
    <source>
        <strain evidence="5 6">DSM 21793</strain>
    </source>
</reference>
<dbReference type="PANTHER" id="PTHR44858">
    <property type="entry name" value="TETRATRICOPEPTIDE REPEAT PROTEIN 6"/>
    <property type="match status" value="1"/>
</dbReference>
<evidence type="ECO:0000256" key="4">
    <source>
        <dbReference type="SAM" id="SignalP"/>
    </source>
</evidence>
<keyword evidence="1" id="KW-0677">Repeat</keyword>
<feature type="repeat" description="TPR" evidence="3">
    <location>
        <begin position="68"/>
        <end position="101"/>
    </location>
</feature>
<dbReference type="AlphaFoldDB" id="A0A840A800"/>
<feature type="repeat" description="TPR" evidence="3">
    <location>
        <begin position="137"/>
        <end position="170"/>
    </location>
</feature>
<evidence type="ECO:0000313" key="5">
    <source>
        <dbReference type="EMBL" id="MBB3893327.1"/>
    </source>
</evidence>